<accession>D3VK93</accession>
<gene>
    <name evidence="2" type="ordered locus">XNC1_0774</name>
</gene>
<dbReference type="RefSeq" id="WP_013183458.1">
    <property type="nucleotide sequence ID" value="NC_014228.1"/>
</dbReference>
<evidence type="ECO:0000313" key="2">
    <source>
        <dbReference type="EMBL" id="CBJ88845.1"/>
    </source>
</evidence>
<dbReference type="GeneID" id="24903866"/>
<keyword evidence="3" id="KW-1185">Reference proteome</keyword>
<dbReference type="STRING" id="406817.XNC1_0774"/>
<protein>
    <submittedName>
        <fullName evidence="2">Transcriptional regulator (LuxR family, partial)</fullName>
    </submittedName>
</protein>
<feature type="domain" description="PAS fold-4" evidence="1">
    <location>
        <begin position="12"/>
        <end position="81"/>
    </location>
</feature>
<dbReference type="HOGENOM" id="CLU_2276386_0_0_6"/>
<dbReference type="EMBL" id="FN667742">
    <property type="protein sequence ID" value="CBJ88845.1"/>
    <property type="molecule type" value="Genomic_DNA"/>
</dbReference>
<evidence type="ECO:0000259" key="1">
    <source>
        <dbReference type="Pfam" id="PF08448"/>
    </source>
</evidence>
<dbReference type="Pfam" id="PF08448">
    <property type="entry name" value="PAS_4"/>
    <property type="match status" value="1"/>
</dbReference>
<reference evidence="2 3" key="1">
    <citation type="journal article" date="2011" name="PLoS ONE">
        <title>The entomopathogenic bacterial endosymbionts xenorhabdus and photorhabdus: convergent lifestyles from divergent genomes.</title>
        <authorList>
            <person name="Chaston J.M."/>
            <person name="Suen G."/>
            <person name="Tucker S.L."/>
            <person name="Andersen A.W."/>
            <person name="Bhasin A."/>
            <person name="Bode E."/>
            <person name="Bode H.B."/>
            <person name="Brachmann A.O."/>
            <person name="Cowles C.E."/>
            <person name="Cowles K.N."/>
            <person name="Darby C."/>
            <person name="de Leon L."/>
            <person name="Drace K."/>
            <person name="Du Z."/>
            <person name="Givaudan A."/>
            <person name="Herbert Tran E.E."/>
            <person name="Jewell K.A."/>
            <person name="Knack J.J."/>
            <person name="Krasomil-Osterfeld K.C."/>
            <person name="Kukor R."/>
            <person name="Lanois A."/>
            <person name="Latreille P."/>
            <person name="Leimgruber N.K."/>
            <person name="Lipke C.M."/>
            <person name="Liu R."/>
            <person name="Lu X."/>
            <person name="Martens E.C."/>
            <person name="Marri P.R."/>
            <person name="Medigue C."/>
            <person name="Menard M.L."/>
            <person name="Miller N.M."/>
            <person name="Morales-Soto N."/>
            <person name="Norton S."/>
            <person name="Ogier J.C."/>
            <person name="Orchard S.S."/>
            <person name="Park D."/>
            <person name="Park Y."/>
            <person name="Qurollo B.A."/>
            <person name="Sugar D.R."/>
            <person name="Richards G.R."/>
            <person name="Rouy Z."/>
            <person name="Slominski B."/>
            <person name="Slominski K."/>
            <person name="Snyder H."/>
            <person name="Tjaden B.C."/>
            <person name="van der Hoeven R."/>
            <person name="Welch R.D."/>
            <person name="Wheeler C."/>
            <person name="Xiang B."/>
            <person name="Barbazuk B."/>
            <person name="Gaudriault S."/>
            <person name="Goodner B."/>
            <person name="Slater S.C."/>
            <person name="Forst S."/>
            <person name="Goldman B.S."/>
            <person name="Goodrich-Blair H."/>
        </authorList>
    </citation>
    <scope>NUCLEOTIDE SEQUENCE [LARGE SCALE GENOMIC DNA]</scope>
    <source>
        <strain evidence="3">ATCC 19061 / DSM 3370 / CCUG 14189 / LMG 1036 / NCIMB 9965 / AN6</strain>
    </source>
</reference>
<dbReference type="InterPro" id="IPR013656">
    <property type="entry name" value="PAS_4"/>
</dbReference>
<dbReference type="Proteomes" id="UP000008075">
    <property type="component" value="Chromosome"/>
</dbReference>
<sequence length="102" mass="12390">MDQVTPQFKNMWDKSHDSWFVKNKKLRFIYANKAFIRLNNLPEDFDITGYSEKELPTPFSHLARFFEEHDREVLQFMKKISSIGSYFELKNHPHFITKNKYL</sequence>
<organism evidence="2 3">
    <name type="scientific">Xenorhabdus nematophila (strain ATCC 19061 / DSM 3370 / CCUG 14189 / LMG 1036 / NCIMB 9965 / AN6)</name>
    <dbReference type="NCBI Taxonomy" id="406817"/>
    <lineage>
        <taxon>Bacteria</taxon>
        <taxon>Pseudomonadati</taxon>
        <taxon>Pseudomonadota</taxon>
        <taxon>Gammaproteobacteria</taxon>
        <taxon>Enterobacterales</taxon>
        <taxon>Morganellaceae</taxon>
        <taxon>Xenorhabdus</taxon>
    </lineage>
</organism>
<evidence type="ECO:0000313" key="3">
    <source>
        <dbReference type="Proteomes" id="UP000008075"/>
    </source>
</evidence>
<dbReference type="eggNOG" id="COG2197">
    <property type="taxonomic scope" value="Bacteria"/>
</dbReference>
<name>D3VK93_XENNA</name>
<proteinExistence type="predicted"/>
<dbReference type="AlphaFoldDB" id="D3VK93"/>
<dbReference type="KEGG" id="xne:XNC1_0774"/>